<dbReference type="PROSITE" id="PS51063">
    <property type="entry name" value="HTH_CRP_2"/>
    <property type="match status" value="1"/>
</dbReference>
<keyword evidence="1" id="KW-0805">Transcription regulation</keyword>
<dbReference type="SMART" id="SM00419">
    <property type="entry name" value="HTH_CRP"/>
    <property type="match status" value="1"/>
</dbReference>
<dbReference type="SMART" id="SM00100">
    <property type="entry name" value="cNMP"/>
    <property type="match status" value="1"/>
</dbReference>
<dbReference type="SUPFAM" id="SSF46785">
    <property type="entry name" value="Winged helix' DNA-binding domain"/>
    <property type="match status" value="1"/>
</dbReference>
<dbReference type="Gene3D" id="1.10.10.10">
    <property type="entry name" value="Winged helix-like DNA-binding domain superfamily/Winged helix DNA-binding domain"/>
    <property type="match status" value="1"/>
</dbReference>
<evidence type="ECO:0000256" key="2">
    <source>
        <dbReference type="ARBA" id="ARBA00023125"/>
    </source>
</evidence>
<dbReference type="AlphaFoldDB" id="A0A0A0JCG1"/>
<evidence type="ECO:0000256" key="3">
    <source>
        <dbReference type="ARBA" id="ARBA00023163"/>
    </source>
</evidence>
<organism evidence="6 7">
    <name type="scientific">Knoellia sinensis KCTC 19936</name>
    <dbReference type="NCBI Taxonomy" id="1385520"/>
    <lineage>
        <taxon>Bacteria</taxon>
        <taxon>Bacillati</taxon>
        <taxon>Actinomycetota</taxon>
        <taxon>Actinomycetes</taxon>
        <taxon>Micrococcales</taxon>
        <taxon>Intrasporangiaceae</taxon>
        <taxon>Knoellia</taxon>
    </lineage>
</organism>
<keyword evidence="3" id="KW-0804">Transcription</keyword>
<evidence type="ECO:0000259" key="5">
    <source>
        <dbReference type="PROSITE" id="PS51063"/>
    </source>
</evidence>
<evidence type="ECO:0000259" key="4">
    <source>
        <dbReference type="PROSITE" id="PS50042"/>
    </source>
</evidence>
<feature type="domain" description="HTH crp-type" evidence="5">
    <location>
        <begin position="162"/>
        <end position="233"/>
    </location>
</feature>
<dbReference type="Gene3D" id="2.60.120.10">
    <property type="entry name" value="Jelly Rolls"/>
    <property type="match status" value="1"/>
</dbReference>
<dbReference type="InterPro" id="IPR018488">
    <property type="entry name" value="cNMP-bd_CS"/>
</dbReference>
<gene>
    <name evidence="6" type="ORF">N802_02180</name>
</gene>
<dbReference type="PROSITE" id="PS50042">
    <property type="entry name" value="CNMP_BINDING_3"/>
    <property type="match status" value="1"/>
</dbReference>
<dbReference type="EMBL" id="AVPJ01000001">
    <property type="protein sequence ID" value="KGN35050.1"/>
    <property type="molecule type" value="Genomic_DNA"/>
</dbReference>
<comment type="caution">
    <text evidence="6">The sequence shown here is derived from an EMBL/GenBank/DDBJ whole genome shotgun (WGS) entry which is preliminary data.</text>
</comment>
<dbReference type="OrthoDB" id="892842at2"/>
<dbReference type="Pfam" id="PF00027">
    <property type="entry name" value="cNMP_binding"/>
    <property type="match status" value="1"/>
</dbReference>
<dbReference type="GO" id="GO:0005829">
    <property type="term" value="C:cytosol"/>
    <property type="evidence" value="ECO:0007669"/>
    <property type="project" value="TreeGrafter"/>
</dbReference>
<dbReference type="InterPro" id="IPR036390">
    <property type="entry name" value="WH_DNA-bd_sf"/>
</dbReference>
<dbReference type="InterPro" id="IPR014710">
    <property type="entry name" value="RmlC-like_jellyroll"/>
</dbReference>
<dbReference type="GO" id="GO:0003677">
    <property type="term" value="F:DNA binding"/>
    <property type="evidence" value="ECO:0007669"/>
    <property type="project" value="UniProtKB-KW"/>
</dbReference>
<feature type="domain" description="Cyclic nucleotide-binding" evidence="4">
    <location>
        <begin position="26"/>
        <end position="130"/>
    </location>
</feature>
<sequence>MPSAHLRDPRTRLDPDWLTDDMEWQLLASLAPDERVALLSRTTLRHYRRAETLVSEGDPSDSLHLVEAGRLAVRVSTKDGNTATLNIIGPGDFFGELSLLHDLAPARSASVVALEPARTRSLSASAFAALRLTHRGADQLLLQFIGRRVEELSARLVEVMYEDLDRRMERRLKELAETFADGPTGPVQIPLTQEQLAQIVGGTRPSINEALQTLAERGVVELGRGRITVLDRRALSAD</sequence>
<dbReference type="eggNOG" id="COG0664">
    <property type="taxonomic scope" value="Bacteria"/>
</dbReference>
<dbReference type="InterPro" id="IPR018490">
    <property type="entry name" value="cNMP-bd_dom_sf"/>
</dbReference>
<evidence type="ECO:0000313" key="7">
    <source>
        <dbReference type="Proteomes" id="UP000030002"/>
    </source>
</evidence>
<evidence type="ECO:0008006" key="8">
    <source>
        <dbReference type="Google" id="ProtNLM"/>
    </source>
</evidence>
<keyword evidence="7" id="KW-1185">Reference proteome</keyword>
<dbReference type="InterPro" id="IPR050397">
    <property type="entry name" value="Env_Response_Regulators"/>
</dbReference>
<reference evidence="6 7" key="1">
    <citation type="submission" date="2013-08" db="EMBL/GenBank/DDBJ databases">
        <title>The genome sequence of Knoellia sinensis.</title>
        <authorList>
            <person name="Zhu W."/>
            <person name="Wang G."/>
        </authorList>
    </citation>
    <scope>NUCLEOTIDE SEQUENCE [LARGE SCALE GENOMIC DNA]</scope>
    <source>
        <strain evidence="6 7">KCTC 19936</strain>
    </source>
</reference>
<dbReference type="InterPro" id="IPR012318">
    <property type="entry name" value="HTH_CRP"/>
</dbReference>
<dbReference type="PANTHER" id="PTHR24567:SF74">
    <property type="entry name" value="HTH-TYPE TRANSCRIPTIONAL REGULATOR ARCR"/>
    <property type="match status" value="1"/>
</dbReference>
<dbReference type="CDD" id="cd00038">
    <property type="entry name" value="CAP_ED"/>
    <property type="match status" value="1"/>
</dbReference>
<keyword evidence="2" id="KW-0238">DNA-binding</keyword>
<dbReference type="SUPFAM" id="SSF51206">
    <property type="entry name" value="cAMP-binding domain-like"/>
    <property type="match status" value="1"/>
</dbReference>
<dbReference type="Proteomes" id="UP000030002">
    <property type="component" value="Unassembled WGS sequence"/>
</dbReference>
<dbReference type="InterPro" id="IPR000595">
    <property type="entry name" value="cNMP-bd_dom"/>
</dbReference>
<evidence type="ECO:0000313" key="6">
    <source>
        <dbReference type="EMBL" id="KGN35050.1"/>
    </source>
</evidence>
<accession>A0A0A0JCG1</accession>
<dbReference type="GO" id="GO:0003700">
    <property type="term" value="F:DNA-binding transcription factor activity"/>
    <property type="evidence" value="ECO:0007669"/>
    <property type="project" value="TreeGrafter"/>
</dbReference>
<dbReference type="STRING" id="1385520.N802_02180"/>
<name>A0A0A0JCG1_9MICO</name>
<dbReference type="Pfam" id="PF13545">
    <property type="entry name" value="HTH_Crp_2"/>
    <property type="match status" value="1"/>
</dbReference>
<dbReference type="InterPro" id="IPR036388">
    <property type="entry name" value="WH-like_DNA-bd_sf"/>
</dbReference>
<dbReference type="PRINTS" id="PR00103">
    <property type="entry name" value="CAMPKINASE"/>
</dbReference>
<dbReference type="PANTHER" id="PTHR24567">
    <property type="entry name" value="CRP FAMILY TRANSCRIPTIONAL REGULATORY PROTEIN"/>
    <property type="match status" value="1"/>
</dbReference>
<dbReference type="PROSITE" id="PS00889">
    <property type="entry name" value="CNMP_BINDING_2"/>
    <property type="match status" value="1"/>
</dbReference>
<protein>
    <recommendedName>
        <fullName evidence="8">Crp/Fnr family transcriptional regulator</fullName>
    </recommendedName>
</protein>
<evidence type="ECO:0000256" key="1">
    <source>
        <dbReference type="ARBA" id="ARBA00023015"/>
    </source>
</evidence>
<proteinExistence type="predicted"/>